<accession>A0A4P6XLT5</accession>
<organism evidence="2 3">
    <name type="scientific">Metschnikowia aff. pulcherrima</name>
    <dbReference type="NCBI Taxonomy" id="2163413"/>
    <lineage>
        <taxon>Eukaryota</taxon>
        <taxon>Fungi</taxon>
        <taxon>Dikarya</taxon>
        <taxon>Ascomycota</taxon>
        <taxon>Saccharomycotina</taxon>
        <taxon>Pichiomycetes</taxon>
        <taxon>Metschnikowiaceae</taxon>
        <taxon>Metschnikowia</taxon>
    </lineage>
</organism>
<evidence type="ECO:0000313" key="3">
    <source>
        <dbReference type="Proteomes" id="UP000292447"/>
    </source>
</evidence>
<evidence type="ECO:0000313" key="2">
    <source>
        <dbReference type="EMBL" id="QBM87769.1"/>
    </source>
</evidence>
<keyword evidence="3" id="KW-1185">Reference proteome</keyword>
<name>A0A4P6XLT5_9ASCO</name>
<dbReference type="Proteomes" id="UP000292447">
    <property type="component" value="Chromosome II"/>
</dbReference>
<feature type="region of interest" description="Disordered" evidence="1">
    <location>
        <begin position="323"/>
        <end position="352"/>
    </location>
</feature>
<protein>
    <submittedName>
        <fullName evidence="2">Uncharacterized protein</fullName>
    </submittedName>
</protein>
<feature type="compositionally biased region" description="Basic and acidic residues" evidence="1">
    <location>
        <begin position="323"/>
        <end position="345"/>
    </location>
</feature>
<gene>
    <name evidence="2" type="ORF">METSCH_B09810</name>
</gene>
<dbReference type="AlphaFoldDB" id="A0A4P6XLT5"/>
<dbReference type="EMBL" id="CP034457">
    <property type="protein sequence ID" value="QBM87769.1"/>
    <property type="molecule type" value="Genomic_DNA"/>
</dbReference>
<sequence length="352" mass="38924">MRIHEITLAGLACVASTNAIFLGNLNYTRPDPPANHTGYVRPWSFARSGSLSSNNSEDATKFLESLFPGNGFFQNSSRENSSSFSFSHSHLGSNSTGLDFAALKNLFQRNATGNFPDEFKNLFKPNASGLFPEGGFLDHLGDAFMPNSSTLPFNVSKTVEQFNELLQVDLSEALKGFNEIANFTEGPSRTVEPFNELLSFVTPFIPQKEDFDGLFDGFRGGNMENAPEKDSEPKGDEPFGDLLTFMAPFMPSQEEKPAAPENNGFFGRMPVPKPFPRPFFAKREAEEDVELSQFHENAARSDDAKEYDGEVATCGYRDVGVKPREISEKTQEELAAEKSGAEESAKYLPNRK</sequence>
<evidence type="ECO:0000256" key="1">
    <source>
        <dbReference type="SAM" id="MobiDB-lite"/>
    </source>
</evidence>
<proteinExistence type="predicted"/>
<reference evidence="3" key="1">
    <citation type="submission" date="2019-03" db="EMBL/GenBank/DDBJ databases">
        <title>Snf2 controls pulcherriminic acid biosynthesis and connects pigmentation and antifungal activity of the yeast Metschnikowia pulcherrima.</title>
        <authorList>
            <person name="Gore-Lloyd D."/>
            <person name="Sumann I."/>
            <person name="Brachmann A.O."/>
            <person name="Schneeberger K."/>
            <person name="Ortiz-Merino R.A."/>
            <person name="Moreno-Beltran M."/>
            <person name="Schlaefli M."/>
            <person name="Kirner P."/>
            <person name="Santos Kron A."/>
            <person name="Wolfe K.H."/>
            <person name="Piel J."/>
            <person name="Ahrens C.H."/>
            <person name="Henk D."/>
            <person name="Freimoser F.M."/>
        </authorList>
    </citation>
    <scope>NUCLEOTIDE SEQUENCE [LARGE SCALE GENOMIC DNA]</scope>
    <source>
        <strain evidence="3">APC 1.2</strain>
    </source>
</reference>